<dbReference type="Pfam" id="PF02176">
    <property type="entry name" value="zf-TRAF"/>
    <property type="match status" value="1"/>
</dbReference>
<dbReference type="InterPro" id="IPR017907">
    <property type="entry name" value="Znf_RING_CS"/>
</dbReference>
<feature type="zinc finger region" description="TRAF-type" evidence="5">
    <location>
        <begin position="114"/>
        <end position="168"/>
    </location>
</feature>
<dbReference type="PANTHER" id="PTHR10131:SF94">
    <property type="entry name" value="TNF RECEPTOR-ASSOCIATED FACTOR 4"/>
    <property type="match status" value="1"/>
</dbReference>
<evidence type="ECO:0000256" key="5">
    <source>
        <dbReference type="PROSITE-ProRule" id="PRU00207"/>
    </source>
</evidence>
<dbReference type="SMART" id="SM00184">
    <property type="entry name" value="RING"/>
    <property type="match status" value="1"/>
</dbReference>
<organism evidence="9 10">
    <name type="scientific">Porites lobata</name>
    <dbReference type="NCBI Taxonomy" id="104759"/>
    <lineage>
        <taxon>Eukaryota</taxon>
        <taxon>Metazoa</taxon>
        <taxon>Cnidaria</taxon>
        <taxon>Anthozoa</taxon>
        <taxon>Hexacorallia</taxon>
        <taxon>Scleractinia</taxon>
        <taxon>Fungiina</taxon>
        <taxon>Poritidae</taxon>
        <taxon>Porites</taxon>
    </lineage>
</organism>
<dbReference type="InterPro" id="IPR001293">
    <property type="entry name" value="Znf_TRAF"/>
</dbReference>
<evidence type="ECO:0000259" key="6">
    <source>
        <dbReference type="PROSITE" id="PS50049"/>
    </source>
</evidence>
<reference evidence="9 10" key="1">
    <citation type="submission" date="2022-05" db="EMBL/GenBank/DDBJ databases">
        <authorList>
            <consortium name="Genoscope - CEA"/>
            <person name="William W."/>
        </authorList>
    </citation>
    <scope>NUCLEOTIDE SEQUENCE [LARGE SCALE GENOMIC DNA]</scope>
</reference>
<keyword evidence="2 5" id="KW-0479">Metal-binding</keyword>
<dbReference type="PANTHER" id="PTHR10131">
    <property type="entry name" value="TNF RECEPTOR ASSOCIATED FACTOR"/>
    <property type="match status" value="1"/>
</dbReference>
<dbReference type="Pfam" id="PF00229">
    <property type="entry name" value="TNF"/>
    <property type="match status" value="1"/>
</dbReference>
<feature type="domain" description="THD" evidence="6">
    <location>
        <begin position="173"/>
        <end position="302"/>
    </location>
</feature>
<dbReference type="Pfam" id="PF00097">
    <property type="entry name" value="zf-C3HC4"/>
    <property type="match status" value="1"/>
</dbReference>
<accession>A0ABN8QK15</accession>
<dbReference type="SUPFAM" id="SSF49842">
    <property type="entry name" value="TNF-like"/>
    <property type="match status" value="1"/>
</dbReference>
<dbReference type="InterPro" id="IPR006052">
    <property type="entry name" value="TNF_dom"/>
</dbReference>
<evidence type="ECO:0000256" key="3">
    <source>
        <dbReference type="ARBA" id="ARBA00022771"/>
    </source>
</evidence>
<dbReference type="PROSITE" id="PS50145">
    <property type="entry name" value="ZF_TRAF"/>
    <property type="match status" value="1"/>
</dbReference>
<keyword evidence="3 5" id="KW-0863">Zinc-finger</keyword>
<evidence type="ECO:0000256" key="2">
    <source>
        <dbReference type="ARBA" id="ARBA00022723"/>
    </source>
</evidence>
<evidence type="ECO:0000259" key="7">
    <source>
        <dbReference type="PROSITE" id="PS50089"/>
    </source>
</evidence>
<keyword evidence="10" id="KW-1185">Reference proteome</keyword>
<dbReference type="EMBL" id="CALNXK010000135">
    <property type="protein sequence ID" value="CAH3166046.1"/>
    <property type="molecule type" value="Genomic_DNA"/>
</dbReference>
<dbReference type="Gene3D" id="3.30.40.10">
    <property type="entry name" value="Zinc/RING finger domain, C3HC4 (zinc finger)"/>
    <property type="match status" value="1"/>
</dbReference>
<evidence type="ECO:0000313" key="10">
    <source>
        <dbReference type="Proteomes" id="UP001159405"/>
    </source>
</evidence>
<dbReference type="PROSITE" id="PS00518">
    <property type="entry name" value="ZF_RING_1"/>
    <property type="match status" value="1"/>
</dbReference>
<evidence type="ECO:0000256" key="1">
    <source>
        <dbReference type="ARBA" id="ARBA00008670"/>
    </source>
</evidence>
<name>A0ABN8QK15_9CNID</name>
<evidence type="ECO:0000259" key="8">
    <source>
        <dbReference type="PROSITE" id="PS50145"/>
    </source>
</evidence>
<dbReference type="PROSITE" id="PS50089">
    <property type="entry name" value="ZF_RING_2"/>
    <property type="match status" value="1"/>
</dbReference>
<dbReference type="PROSITE" id="PS50049">
    <property type="entry name" value="THD_2"/>
    <property type="match status" value="1"/>
</dbReference>
<dbReference type="InterPro" id="IPR008983">
    <property type="entry name" value="Tumour_necrosis_fac-like_dom"/>
</dbReference>
<feature type="domain" description="RING-type" evidence="7">
    <location>
        <begin position="28"/>
        <end position="72"/>
    </location>
</feature>
<evidence type="ECO:0000313" key="9">
    <source>
        <dbReference type="EMBL" id="CAH3166046.1"/>
    </source>
</evidence>
<protein>
    <recommendedName>
        <fullName evidence="11">TNF receptor-associated factor 3-like</fullName>
    </recommendedName>
</protein>
<feature type="domain" description="TRAF-type" evidence="8">
    <location>
        <begin position="114"/>
        <end position="168"/>
    </location>
</feature>
<evidence type="ECO:0008006" key="11">
    <source>
        <dbReference type="Google" id="ProtNLM"/>
    </source>
</evidence>
<dbReference type="Gene3D" id="2.60.120.40">
    <property type="match status" value="1"/>
</dbReference>
<comment type="similarity">
    <text evidence="1">Belongs to the tumor necrosis factor family.</text>
</comment>
<dbReference type="InterPro" id="IPR013083">
    <property type="entry name" value="Znf_RING/FYVE/PHD"/>
</dbReference>
<dbReference type="SUPFAM" id="SSF57850">
    <property type="entry name" value="RING/U-box"/>
    <property type="match status" value="1"/>
</dbReference>
<dbReference type="SUPFAM" id="SSF49599">
    <property type="entry name" value="TRAF domain-like"/>
    <property type="match status" value="1"/>
</dbReference>
<dbReference type="InterPro" id="IPR018957">
    <property type="entry name" value="Znf_C3HC4_RING-type"/>
</dbReference>
<sequence>MAEAPHNMLLSSGYDEEFVNEVEGDLICFICKFTLREPVQTRCGHRFCNACLEELLRSQQVKNQPNTCPVDRKGLDQGKDVFPDNATGRKILSLVIKCPSEGCSWTGEIRDKEVHLQTCPSKVVSCIYENCNMIIKRKDLEQHVTNICQRRMTECEYCKQSHPRCYLQNPNKPSAHIEAASRKEVTYQANQMIKDWSVSAPYSHLAGGMKYDDGQLTVPTTGRYYVYLQVYHHSTGRILVKVNSSAITMIQIPVPGKGDHGTAHAGGIFNLKAGDVITITSDRKDCKIYMWSVHTYFGAYLI</sequence>
<dbReference type="InterPro" id="IPR001841">
    <property type="entry name" value="Znf_RING"/>
</dbReference>
<dbReference type="Proteomes" id="UP001159405">
    <property type="component" value="Unassembled WGS sequence"/>
</dbReference>
<proteinExistence type="inferred from homology"/>
<keyword evidence="4 5" id="KW-0862">Zinc</keyword>
<comment type="caution">
    <text evidence="9">The sequence shown here is derived from an EMBL/GenBank/DDBJ whole genome shotgun (WGS) entry which is preliminary data.</text>
</comment>
<gene>
    <name evidence="9" type="ORF">PLOB_00007459</name>
</gene>
<evidence type="ECO:0000256" key="4">
    <source>
        <dbReference type="ARBA" id="ARBA00022833"/>
    </source>
</evidence>